<gene>
    <name evidence="1" type="ORF">HPB52_013066</name>
</gene>
<reference evidence="1" key="1">
    <citation type="journal article" date="2020" name="Cell">
        <title>Large-Scale Comparative Analyses of Tick Genomes Elucidate Their Genetic Diversity and Vector Capacities.</title>
        <authorList>
            <consortium name="Tick Genome and Microbiome Consortium (TIGMIC)"/>
            <person name="Jia N."/>
            <person name="Wang J."/>
            <person name="Shi W."/>
            <person name="Du L."/>
            <person name="Sun Y."/>
            <person name="Zhan W."/>
            <person name="Jiang J.F."/>
            <person name="Wang Q."/>
            <person name="Zhang B."/>
            <person name="Ji P."/>
            <person name="Bell-Sakyi L."/>
            <person name="Cui X.M."/>
            <person name="Yuan T.T."/>
            <person name="Jiang B.G."/>
            <person name="Yang W.F."/>
            <person name="Lam T.T."/>
            <person name="Chang Q.C."/>
            <person name="Ding S.J."/>
            <person name="Wang X.J."/>
            <person name="Zhu J.G."/>
            <person name="Ruan X.D."/>
            <person name="Zhao L."/>
            <person name="Wei J.T."/>
            <person name="Ye R.Z."/>
            <person name="Que T.C."/>
            <person name="Du C.H."/>
            <person name="Zhou Y.H."/>
            <person name="Cheng J.X."/>
            <person name="Dai P.F."/>
            <person name="Guo W.B."/>
            <person name="Han X.H."/>
            <person name="Huang E.J."/>
            <person name="Li L.F."/>
            <person name="Wei W."/>
            <person name="Gao Y.C."/>
            <person name="Liu J.Z."/>
            <person name="Shao H.Z."/>
            <person name="Wang X."/>
            <person name="Wang C.C."/>
            <person name="Yang T.C."/>
            <person name="Huo Q.B."/>
            <person name="Li W."/>
            <person name="Chen H.Y."/>
            <person name="Chen S.E."/>
            <person name="Zhou L.G."/>
            <person name="Ni X.B."/>
            <person name="Tian J.H."/>
            <person name="Sheng Y."/>
            <person name="Liu T."/>
            <person name="Pan Y.S."/>
            <person name="Xia L.Y."/>
            <person name="Li J."/>
            <person name="Zhao F."/>
            <person name="Cao W.C."/>
        </authorList>
    </citation>
    <scope>NUCLEOTIDE SEQUENCE</scope>
    <source>
        <strain evidence="1">Rsan-2018</strain>
    </source>
</reference>
<proteinExistence type="predicted"/>
<comment type="caution">
    <text evidence="1">The sequence shown here is derived from an EMBL/GenBank/DDBJ whole genome shotgun (WGS) entry which is preliminary data.</text>
</comment>
<dbReference type="Proteomes" id="UP000821837">
    <property type="component" value="Chromosome 1"/>
</dbReference>
<name>A0A9D4TA03_RHISA</name>
<sequence length="179" mass="20074">MGDMFAVNKIRVHVAKASGCTKCYERHCQRHWIQERMKSGLLETALTPRDCDDEVELDLEMWNELPRSSRQTVAFEDYVGSDCAAATSAELTCEEIASQVQEQDCCSSDEDDTGGAETGTTEETISSLDAVVFLEKAQSYLGCCKNVPDDILRKVADVEAYMHQRLLSTRQKKTDFSKQ</sequence>
<evidence type="ECO:0000313" key="1">
    <source>
        <dbReference type="EMBL" id="KAH7983597.1"/>
    </source>
</evidence>
<keyword evidence="2" id="KW-1185">Reference proteome</keyword>
<dbReference type="EMBL" id="JABSTV010001245">
    <property type="protein sequence ID" value="KAH7983597.1"/>
    <property type="molecule type" value="Genomic_DNA"/>
</dbReference>
<reference evidence="1" key="2">
    <citation type="submission" date="2021-09" db="EMBL/GenBank/DDBJ databases">
        <authorList>
            <person name="Jia N."/>
            <person name="Wang J."/>
            <person name="Shi W."/>
            <person name="Du L."/>
            <person name="Sun Y."/>
            <person name="Zhan W."/>
            <person name="Jiang J."/>
            <person name="Wang Q."/>
            <person name="Zhang B."/>
            <person name="Ji P."/>
            <person name="Sakyi L.B."/>
            <person name="Cui X."/>
            <person name="Yuan T."/>
            <person name="Jiang B."/>
            <person name="Yang W."/>
            <person name="Lam T.T.-Y."/>
            <person name="Chang Q."/>
            <person name="Ding S."/>
            <person name="Wang X."/>
            <person name="Zhu J."/>
            <person name="Ruan X."/>
            <person name="Zhao L."/>
            <person name="Wei J."/>
            <person name="Que T."/>
            <person name="Du C."/>
            <person name="Cheng J."/>
            <person name="Dai P."/>
            <person name="Han X."/>
            <person name="Huang E."/>
            <person name="Gao Y."/>
            <person name="Liu J."/>
            <person name="Shao H."/>
            <person name="Ye R."/>
            <person name="Li L."/>
            <person name="Wei W."/>
            <person name="Wang X."/>
            <person name="Wang C."/>
            <person name="Huo Q."/>
            <person name="Li W."/>
            <person name="Guo W."/>
            <person name="Chen H."/>
            <person name="Chen S."/>
            <person name="Zhou L."/>
            <person name="Zhou L."/>
            <person name="Ni X."/>
            <person name="Tian J."/>
            <person name="Zhou Y."/>
            <person name="Sheng Y."/>
            <person name="Liu T."/>
            <person name="Pan Y."/>
            <person name="Xia L."/>
            <person name="Li J."/>
            <person name="Zhao F."/>
            <person name="Cao W."/>
        </authorList>
    </citation>
    <scope>NUCLEOTIDE SEQUENCE</scope>
    <source>
        <strain evidence="1">Rsan-2018</strain>
        <tissue evidence="1">Larvae</tissue>
    </source>
</reference>
<evidence type="ECO:0000313" key="2">
    <source>
        <dbReference type="Proteomes" id="UP000821837"/>
    </source>
</evidence>
<protein>
    <submittedName>
        <fullName evidence="1">Uncharacterized protein</fullName>
    </submittedName>
</protein>
<dbReference type="AlphaFoldDB" id="A0A9D4TA03"/>
<accession>A0A9D4TA03</accession>
<organism evidence="1 2">
    <name type="scientific">Rhipicephalus sanguineus</name>
    <name type="common">Brown dog tick</name>
    <name type="synonym">Ixodes sanguineus</name>
    <dbReference type="NCBI Taxonomy" id="34632"/>
    <lineage>
        <taxon>Eukaryota</taxon>
        <taxon>Metazoa</taxon>
        <taxon>Ecdysozoa</taxon>
        <taxon>Arthropoda</taxon>
        <taxon>Chelicerata</taxon>
        <taxon>Arachnida</taxon>
        <taxon>Acari</taxon>
        <taxon>Parasitiformes</taxon>
        <taxon>Ixodida</taxon>
        <taxon>Ixodoidea</taxon>
        <taxon>Ixodidae</taxon>
        <taxon>Rhipicephalinae</taxon>
        <taxon>Rhipicephalus</taxon>
        <taxon>Rhipicephalus</taxon>
    </lineage>
</organism>